<sequence>MSNDQIQRDVSNGRENHGDGDQVIRDIHALTPPPAPAGNRARQRESWETSSHRLSTLSMSSDGASSENFTSMSREFNALVLAGSAIGNADGHENEGGNVGNNLARIGEDDRLPEVTNPLAIVLDNNPLDPVPSPRHPAAGSGMAEEVSLQRVKREEIESKISAWQTAKIAKINNRFKREDAIVNGWEDEQVQKATSWMKKVERKLEDKRAKALEKMQNEVAKAHRRAEERRASAEAKKGTKVARVLELANLMRAVGRAPTKRSFFKP</sequence>
<feature type="region of interest" description="Disordered" evidence="2">
    <location>
        <begin position="1"/>
        <end position="69"/>
    </location>
</feature>
<feature type="region of interest" description="Disordered" evidence="2">
    <location>
        <begin position="217"/>
        <end position="239"/>
    </location>
</feature>
<dbReference type="OrthoDB" id="1939615at2759"/>
<keyword evidence="4" id="KW-1185">Reference proteome</keyword>
<dbReference type="FunCoup" id="A0A1U8BNG2">
    <property type="interactions" value="364"/>
</dbReference>
<comment type="similarity">
    <text evidence="1">Belongs to the remorin family.</text>
</comment>
<feature type="compositionally biased region" description="Polar residues" evidence="2">
    <location>
        <begin position="1"/>
        <end position="10"/>
    </location>
</feature>
<evidence type="ECO:0000313" key="4">
    <source>
        <dbReference type="Proteomes" id="UP000189703"/>
    </source>
</evidence>
<dbReference type="KEGG" id="nnu:104612990"/>
<reference evidence="5" key="1">
    <citation type="submission" date="2025-08" db="UniProtKB">
        <authorList>
            <consortium name="RefSeq"/>
        </authorList>
    </citation>
    <scope>IDENTIFICATION</scope>
</reference>
<dbReference type="Pfam" id="PF03763">
    <property type="entry name" value="Remorin_C"/>
    <property type="match status" value="1"/>
</dbReference>
<proteinExistence type="inferred from homology"/>
<organism evidence="4 5">
    <name type="scientific">Nelumbo nucifera</name>
    <name type="common">Sacred lotus</name>
    <dbReference type="NCBI Taxonomy" id="4432"/>
    <lineage>
        <taxon>Eukaryota</taxon>
        <taxon>Viridiplantae</taxon>
        <taxon>Streptophyta</taxon>
        <taxon>Embryophyta</taxon>
        <taxon>Tracheophyta</taxon>
        <taxon>Spermatophyta</taxon>
        <taxon>Magnoliopsida</taxon>
        <taxon>Proteales</taxon>
        <taxon>Nelumbonaceae</taxon>
        <taxon>Nelumbo</taxon>
    </lineage>
</organism>
<feature type="compositionally biased region" description="Basic and acidic residues" evidence="2">
    <location>
        <begin position="42"/>
        <end position="51"/>
    </location>
</feature>
<evidence type="ECO:0000313" key="5">
    <source>
        <dbReference type="RefSeq" id="XP_010278966.1"/>
    </source>
</evidence>
<feature type="compositionally biased region" description="Low complexity" evidence="2">
    <location>
        <begin position="52"/>
        <end position="61"/>
    </location>
</feature>
<dbReference type="OMA" id="HEHETAN"/>
<dbReference type="AlphaFoldDB" id="A0A1U8BNG2"/>
<dbReference type="RefSeq" id="XP_010278966.1">
    <property type="nucleotide sequence ID" value="XM_010280664.2"/>
</dbReference>
<dbReference type="InParanoid" id="A0A1U8BNG2"/>
<feature type="compositionally biased region" description="Basic and acidic residues" evidence="2">
    <location>
        <begin position="11"/>
        <end position="28"/>
    </location>
</feature>
<evidence type="ECO:0000256" key="1">
    <source>
        <dbReference type="ARBA" id="ARBA00005711"/>
    </source>
</evidence>
<evidence type="ECO:0000256" key="2">
    <source>
        <dbReference type="SAM" id="MobiDB-lite"/>
    </source>
</evidence>
<dbReference type="GeneID" id="104612990"/>
<dbReference type="eggNOG" id="ENOG502QTT4">
    <property type="taxonomic scope" value="Eukaryota"/>
</dbReference>
<feature type="region of interest" description="Disordered" evidence="2">
    <location>
        <begin position="124"/>
        <end position="147"/>
    </location>
</feature>
<evidence type="ECO:0000259" key="3">
    <source>
        <dbReference type="Pfam" id="PF03763"/>
    </source>
</evidence>
<dbReference type="STRING" id="4432.A0A1U8BNG2"/>
<gene>
    <name evidence="5" type="primary">LOC104612990</name>
</gene>
<dbReference type="PANTHER" id="PTHR31471:SF87">
    <property type="entry name" value="REMORIN 4.2"/>
    <property type="match status" value="1"/>
</dbReference>
<dbReference type="InterPro" id="IPR005516">
    <property type="entry name" value="Remorin_C"/>
</dbReference>
<dbReference type="PANTHER" id="PTHR31471">
    <property type="entry name" value="OS02G0116800 PROTEIN"/>
    <property type="match status" value="1"/>
</dbReference>
<protein>
    <submittedName>
        <fullName evidence="5">Uncharacterized protein At3g61260-like</fullName>
    </submittedName>
</protein>
<name>A0A1U8BNG2_NELNU</name>
<accession>A0A1U8BNG2</accession>
<feature type="compositionally biased region" description="Basic and acidic residues" evidence="2">
    <location>
        <begin position="226"/>
        <end position="238"/>
    </location>
</feature>
<feature type="domain" description="Remorin C-terminal" evidence="3">
    <location>
        <begin position="156"/>
        <end position="261"/>
    </location>
</feature>
<dbReference type="Proteomes" id="UP000189703">
    <property type="component" value="Unplaced"/>
</dbReference>